<accession>A0ABT7UGT5</accession>
<gene>
    <name evidence="1" type="ORF">QUV98_03335</name>
</gene>
<evidence type="ECO:0000313" key="2">
    <source>
        <dbReference type="Proteomes" id="UP001529275"/>
    </source>
</evidence>
<dbReference type="Proteomes" id="UP001529275">
    <property type="component" value="Unassembled WGS sequence"/>
</dbReference>
<comment type="caution">
    <text evidence="1">The sequence shown here is derived from an EMBL/GenBank/DDBJ whole genome shotgun (WGS) entry which is preliminary data.</text>
</comment>
<proteinExistence type="predicted"/>
<protein>
    <submittedName>
        <fullName evidence="1">Uncharacterized protein</fullName>
    </submittedName>
</protein>
<name>A0ABT7UGT5_9FIRM</name>
<evidence type="ECO:0000313" key="1">
    <source>
        <dbReference type="EMBL" id="MDM8195351.1"/>
    </source>
</evidence>
<sequence length="55" mass="6364">MYGFKDYKFEIIVDNEFLLKRFSITFNVLDLESNAFQNPLVGSAIIVKNDSEDNT</sequence>
<reference evidence="2" key="1">
    <citation type="submission" date="2023-06" db="EMBL/GenBank/DDBJ databases">
        <title>Identification and characterization of horizontal gene transfer across gut microbiota members of farm animals based on homology search.</title>
        <authorList>
            <person name="Zeman M."/>
            <person name="Kubasova T."/>
            <person name="Jahodarova E."/>
            <person name="Nykrynova M."/>
            <person name="Rychlik I."/>
        </authorList>
    </citation>
    <scope>NUCLEOTIDE SEQUENCE [LARGE SCALE GENOMIC DNA]</scope>
    <source>
        <strain evidence="2">ET341</strain>
    </source>
</reference>
<keyword evidence="2" id="KW-1185">Reference proteome</keyword>
<dbReference type="EMBL" id="JAUDCK010000007">
    <property type="protein sequence ID" value="MDM8195351.1"/>
    <property type="molecule type" value="Genomic_DNA"/>
</dbReference>
<organism evidence="1 2">
    <name type="scientific">Massilimicrobiota timonensis</name>
    <dbReference type="NCBI Taxonomy" id="1776392"/>
    <lineage>
        <taxon>Bacteria</taxon>
        <taxon>Bacillati</taxon>
        <taxon>Bacillota</taxon>
        <taxon>Erysipelotrichia</taxon>
        <taxon>Erysipelotrichales</taxon>
        <taxon>Erysipelotrichaceae</taxon>
        <taxon>Massilimicrobiota</taxon>
    </lineage>
</organism>